<dbReference type="InterPro" id="IPR020449">
    <property type="entry name" value="Tscrpt_reg_AraC-type_HTH"/>
</dbReference>
<dbReference type="Gene3D" id="1.10.10.60">
    <property type="entry name" value="Homeodomain-like"/>
    <property type="match status" value="2"/>
</dbReference>
<protein>
    <submittedName>
        <fullName evidence="6">AraC family transcriptional regulator</fullName>
    </submittedName>
</protein>
<keyword evidence="1" id="KW-0805">Transcription regulation</keyword>
<dbReference type="PRINTS" id="PR00032">
    <property type="entry name" value="HTHARAC"/>
</dbReference>
<dbReference type="InterPro" id="IPR037923">
    <property type="entry name" value="HTH-like"/>
</dbReference>
<evidence type="ECO:0000313" key="7">
    <source>
        <dbReference type="Proteomes" id="UP000240638"/>
    </source>
</evidence>
<dbReference type="Pfam" id="PF12833">
    <property type="entry name" value="HTH_18"/>
    <property type="match status" value="1"/>
</dbReference>
<evidence type="ECO:0000259" key="5">
    <source>
        <dbReference type="PROSITE" id="PS01124"/>
    </source>
</evidence>
<evidence type="ECO:0000256" key="1">
    <source>
        <dbReference type="ARBA" id="ARBA00023015"/>
    </source>
</evidence>
<dbReference type="GO" id="GO:0003700">
    <property type="term" value="F:DNA-binding transcription factor activity"/>
    <property type="evidence" value="ECO:0007669"/>
    <property type="project" value="InterPro"/>
</dbReference>
<sequence length="291" mass="33409">MSSAIKIYQGRFGRVALLDMDAPLVQHAHHHCHLLIKAAGPDTFFSVHDALQPLTDDTAVLVNPWEPHAYRHYENPEQPHTVILAMYIETDWLTEIRHPLGGSGHPQFFPQPCVHMSAQARKLAEELSLEMWWSDSIASERLEGLLFELMISVIDPAKNWRDMSRQMELANRRPSDPRIRKAIAWLRENTGAEPDMNRLAEHCGLSRAHFFSLFHRCTGVTPNVYLNVLRMESAIRDLSEGTSSLTDISYDIGFSAPAHFTRFFRQHLGITPSEYRRVVELYDSQRDQVQI</sequence>
<evidence type="ECO:0000313" key="6">
    <source>
        <dbReference type="EMBL" id="PTB20998.1"/>
    </source>
</evidence>
<dbReference type="SUPFAM" id="SSF51215">
    <property type="entry name" value="Regulatory protein AraC"/>
    <property type="match status" value="1"/>
</dbReference>
<dbReference type="PROSITE" id="PS01124">
    <property type="entry name" value="HTH_ARAC_FAMILY_2"/>
    <property type="match status" value="1"/>
</dbReference>
<name>A0A2T3XWW1_9BURK</name>
<dbReference type="PANTHER" id="PTHR46796">
    <property type="entry name" value="HTH-TYPE TRANSCRIPTIONAL ACTIVATOR RHAS-RELATED"/>
    <property type="match status" value="1"/>
</dbReference>
<keyword evidence="4" id="KW-0804">Transcription</keyword>
<dbReference type="SUPFAM" id="SSF46689">
    <property type="entry name" value="Homeodomain-like"/>
    <property type="match status" value="2"/>
</dbReference>
<organism evidence="6 7">
    <name type="scientific">Trinickia symbiotica</name>
    <dbReference type="NCBI Taxonomy" id="863227"/>
    <lineage>
        <taxon>Bacteria</taxon>
        <taxon>Pseudomonadati</taxon>
        <taxon>Pseudomonadota</taxon>
        <taxon>Betaproteobacteria</taxon>
        <taxon>Burkholderiales</taxon>
        <taxon>Burkholderiaceae</taxon>
        <taxon>Trinickia</taxon>
    </lineage>
</organism>
<reference evidence="6 7" key="1">
    <citation type="submission" date="2018-03" db="EMBL/GenBank/DDBJ databases">
        <title>Whole genome analyses suggest that Burkholderia sensu lato contains two further novel genera in the rhizoxinica-symbiotica group Mycetohabitans gen. nov., and Trinickia gen. nov.: implications for the evolution of diazotrophy and nodulation in the Burkholderiaceae.</title>
        <authorList>
            <person name="Estrada De Los Santos P."/>
            <person name="Palmer M."/>
            <person name="Chavez-Ramirez B."/>
            <person name="Steenkamp E.T."/>
            <person name="Hirsch A.M."/>
            <person name="Manyaka P."/>
            <person name="Maluk M."/>
            <person name="Lafos M."/>
            <person name="Crook M."/>
            <person name="Gross E."/>
            <person name="Simon M.F."/>
            <person name="Bueno Dos Reis Junior F."/>
            <person name="Poole P.S."/>
            <person name="Venter S.N."/>
            <person name="James E.K."/>
        </authorList>
    </citation>
    <scope>NUCLEOTIDE SEQUENCE [LARGE SCALE GENOMIC DNA]</scope>
    <source>
        <strain evidence="6 7">JPY-366</strain>
    </source>
</reference>
<keyword evidence="2" id="KW-0238">DNA-binding</keyword>
<keyword evidence="3" id="KW-0010">Activator</keyword>
<dbReference type="InterPro" id="IPR018062">
    <property type="entry name" value="HTH_AraC-typ_CS"/>
</dbReference>
<comment type="caution">
    <text evidence="6">The sequence shown here is derived from an EMBL/GenBank/DDBJ whole genome shotgun (WGS) entry which is preliminary data.</text>
</comment>
<dbReference type="AlphaFoldDB" id="A0A2T3XWW1"/>
<dbReference type="InterPro" id="IPR050204">
    <property type="entry name" value="AraC_XylS_family_regulators"/>
</dbReference>
<dbReference type="Proteomes" id="UP000240638">
    <property type="component" value="Unassembled WGS sequence"/>
</dbReference>
<dbReference type="RefSeq" id="WP_107150410.1">
    <property type="nucleotide sequence ID" value="NZ_PYUC01000004.1"/>
</dbReference>
<proteinExistence type="predicted"/>
<dbReference type="InterPro" id="IPR018060">
    <property type="entry name" value="HTH_AraC"/>
</dbReference>
<dbReference type="PANTHER" id="PTHR46796:SF2">
    <property type="entry name" value="TRANSCRIPTIONAL REGULATORY PROTEIN"/>
    <property type="match status" value="1"/>
</dbReference>
<dbReference type="EMBL" id="PYUC01000004">
    <property type="protein sequence ID" value="PTB20998.1"/>
    <property type="molecule type" value="Genomic_DNA"/>
</dbReference>
<dbReference type="InterPro" id="IPR009057">
    <property type="entry name" value="Homeodomain-like_sf"/>
</dbReference>
<feature type="domain" description="HTH araC/xylS-type" evidence="5">
    <location>
        <begin position="180"/>
        <end position="278"/>
    </location>
</feature>
<dbReference type="GO" id="GO:0043565">
    <property type="term" value="F:sequence-specific DNA binding"/>
    <property type="evidence" value="ECO:0007669"/>
    <property type="project" value="InterPro"/>
</dbReference>
<evidence type="ECO:0000256" key="4">
    <source>
        <dbReference type="ARBA" id="ARBA00023163"/>
    </source>
</evidence>
<dbReference type="SMART" id="SM00342">
    <property type="entry name" value="HTH_ARAC"/>
    <property type="match status" value="1"/>
</dbReference>
<evidence type="ECO:0000256" key="3">
    <source>
        <dbReference type="ARBA" id="ARBA00023159"/>
    </source>
</evidence>
<dbReference type="PROSITE" id="PS00041">
    <property type="entry name" value="HTH_ARAC_FAMILY_1"/>
    <property type="match status" value="1"/>
</dbReference>
<gene>
    <name evidence="6" type="ORF">C9I57_09745</name>
</gene>
<accession>A0A2T3XWW1</accession>
<evidence type="ECO:0000256" key="2">
    <source>
        <dbReference type="ARBA" id="ARBA00023125"/>
    </source>
</evidence>